<feature type="domain" description="SOCS box" evidence="5">
    <location>
        <begin position="580"/>
        <end position="642"/>
    </location>
</feature>
<dbReference type="Pfam" id="PF00023">
    <property type="entry name" value="Ank"/>
    <property type="match status" value="1"/>
</dbReference>
<dbReference type="STRING" id="10195.A0A3M7PF32"/>
<feature type="repeat" description="ANK" evidence="3">
    <location>
        <begin position="363"/>
        <end position="392"/>
    </location>
</feature>
<keyword evidence="1" id="KW-0677">Repeat</keyword>
<gene>
    <name evidence="6" type="ORF">BpHYR1_053314</name>
</gene>
<feature type="repeat" description="ANK" evidence="3">
    <location>
        <begin position="220"/>
        <end position="252"/>
    </location>
</feature>
<dbReference type="SUPFAM" id="SSF48403">
    <property type="entry name" value="Ankyrin repeat"/>
    <property type="match status" value="2"/>
</dbReference>
<feature type="repeat" description="ANK" evidence="3">
    <location>
        <begin position="187"/>
        <end position="219"/>
    </location>
</feature>
<dbReference type="Pfam" id="PF12796">
    <property type="entry name" value="Ank_2"/>
    <property type="match status" value="3"/>
</dbReference>
<dbReference type="SMART" id="SM00969">
    <property type="entry name" value="SOCS_box"/>
    <property type="match status" value="1"/>
</dbReference>
<dbReference type="CDD" id="cd03587">
    <property type="entry name" value="SOCS"/>
    <property type="match status" value="1"/>
</dbReference>
<sequence length="643" mass="73362">MNSHSNSKSENSNIEKESYDLNESSSSDIDLFDYDELNKLKKNSKFCNNFSSSNILSSRHQLFTSNQKSLIHSYIYTNTGTILNKFIMSFEEQLHKAILKANFELCSEIVKKKCNLNKHYDYKLPLCLACEYNQFEIAELLINNGADINQFDHYDQPSLIYACDSADLNLIQLLIKNGADLSLCESKGAFPLHVAINRKNDHICDYLIDQGADINALDKTGCSPLAIAINNDYLYMVEKLLFMGADPNQVDNNGDTPLIKSIWLSMNSEFTTEQILKIVKLLVDCGADLNAKNESGRTALFTAIYQNNTQIALFLIEHGAECQMQDDLLSNFTLVHYACFQGNYQLTKVLLEKNCNPNSIAASCESPVYIAVTRGYADLVGLLIEHGADVNILIGTENDNKCTALQAALYYISDYKLFKEIVNKLLLGNANLNIDQPGPLLYVCLQYNKLDFAKYLVAVGADVKQRTVFNQSCFYKAFLNKNIEFMSMCIMAGFKLNDEPWISEYLQNPDFIQYTDYYVKRAMSSSSSDSESGNDSLSEGELARKTDQELNELLNLDEYYFERFHRKSAHKNNNQKKQAELAKNIFRLINYHYTNPLSLKEICRIAIRDQMLNKNFKLKYSVENELFLPKILKSFILMEEFKL</sequence>
<dbReference type="AlphaFoldDB" id="A0A3M7PF32"/>
<feature type="repeat" description="ANK" evidence="3">
    <location>
        <begin position="295"/>
        <end position="327"/>
    </location>
</feature>
<dbReference type="PROSITE" id="PS50225">
    <property type="entry name" value="SOCS"/>
    <property type="match status" value="1"/>
</dbReference>
<keyword evidence="7" id="KW-1185">Reference proteome</keyword>
<evidence type="ECO:0000256" key="2">
    <source>
        <dbReference type="ARBA" id="ARBA00023043"/>
    </source>
</evidence>
<dbReference type="GO" id="GO:0035556">
    <property type="term" value="P:intracellular signal transduction"/>
    <property type="evidence" value="ECO:0007669"/>
    <property type="project" value="InterPro"/>
</dbReference>
<dbReference type="Pfam" id="PF07525">
    <property type="entry name" value="SOCS_box"/>
    <property type="match status" value="1"/>
</dbReference>
<dbReference type="EMBL" id="REGN01011464">
    <property type="protein sequence ID" value="RMZ97350.1"/>
    <property type="molecule type" value="Genomic_DNA"/>
</dbReference>
<evidence type="ECO:0000256" key="4">
    <source>
        <dbReference type="SAM" id="MobiDB-lite"/>
    </source>
</evidence>
<organism evidence="6 7">
    <name type="scientific">Brachionus plicatilis</name>
    <name type="common">Marine rotifer</name>
    <name type="synonym">Brachionus muelleri</name>
    <dbReference type="NCBI Taxonomy" id="10195"/>
    <lineage>
        <taxon>Eukaryota</taxon>
        <taxon>Metazoa</taxon>
        <taxon>Spiralia</taxon>
        <taxon>Gnathifera</taxon>
        <taxon>Rotifera</taxon>
        <taxon>Eurotatoria</taxon>
        <taxon>Monogononta</taxon>
        <taxon>Pseudotrocha</taxon>
        <taxon>Ploima</taxon>
        <taxon>Brachionidae</taxon>
        <taxon>Brachionus</taxon>
    </lineage>
</organism>
<dbReference type="InterPro" id="IPR001496">
    <property type="entry name" value="SOCS_box"/>
</dbReference>
<evidence type="ECO:0000313" key="7">
    <source>
        <dbReference type="Proteomes" id="UP000276133"/>
    </source>
</evidence>
<reference evidence="6 7" key="1">
    <citation type="journal article" date="2018" name="Sci. Rep.">
        <title>Genomic signatures of local adaptation to the degree of environmental predictability in rotifers.</title>
        <authorList>
            <person name="Franch-Gras L."/>
            <person name="Hahn C."/>
            <person name="Garcia-Roger E.M."/>
            <person name="Carmona M.J."/>
            <person name="Serra M."/>
            <person name="Gomez A."/>
        </authorList>
    </citation>
    <scope>NUCLEOTIDE SEQUENCE [LARGE SCALE GENOMIC DNA]</scope>
    <source>
        <strain evidence="6">HYR1</strain>
    </source>
</reference>
<dbReference type="PROSITE" id="PS50297">
    <property type="entry name" value="ANK_REP_REGION"/>
    <property type="match status" value="5"/>
</dbReference>
<feature type="repeat" description="ANK" evidence="3">
    <location>
        <begin position="121"/>
        <end position="153"/>
    </location>
</feature>
<feature type="region of interest" description="Disordered" evidence="4">
    <location>
        <begin position="1"/>
        <end position="25"/>
    </location>
</feature>
<feature type="repeat" description="ANK" evidence="3">
    <location>
        <begin position="253"/>
        <end position="294"/>
    </location>
</feature>
<name>A0A3M7PF32_BRAPC</name>
<comment type="caution">
    <text evidence="6">The sequence shown here is derived from an EMBL/GenBank/DDBJ whole genome shotgun (WGS) entry which is preliminary data.</text>
</comment>
<evidence type="ECO:0000313" key="6">
    <source>
        <dbReference type="EMBL" id="RMZ97350.1"/>
    </source>
</evidence>
<evidence type="ECO:0000256" key="1">
    <source>
        <dbReference type="ARBA" id="ARBA00022737"/>
    </source>
</evidence>
<protein>
    <submittedName>
        <fullName evidence="6">Ankyrin repeat</fullName>
    </submittedName>
</protein>
<keyword evidence="2 3" id="KW-0040">ANK repeat</keyword>
<dbReference type="OrthoDB" id="194358at2759"/>
<dbReference type="PANTHER" id="PTHR24198:SF165">
    <property type="entry name" value="ANKYRIN REPEAT-CONTAINING PROTEIN-RELATED"/>
    <property type="match status" value="1"/>
</dbReference>
<dbReference type="InterPro" id="IPR036036">
    <property type="entry name" value="SOCS_box-like_dom_sf"/>
</dbReference>
<dbReference type="PANTHER" id="PTHR24198">
    <property type="entry name" value="ANKYRIN REPEAT AND PROTEIN KINASE DOMAIN-CONTAINING PROTEIN"/>
    <property type="match status" value="1"/>
</dbReference>
<proteinExistence type="predicted"/>
<dbReference type="PROSITE" id="PS50088">
    <property type="entry name" value="ANK_REPEAT"/>
    <property type="match status" value="6"/>
</dbReference>
<dbReference type="Proteomes" id="UP000276133">
    <property type="component" value="Unassembled WGS sequence"/>
</dbReference>
<feature type="compositionally biased region" description="Low complexity" evidence="4">
    <location>
        <begin position="1"/>
        <end position="12"/>
    </location>
</feature>
<dbReference type="InterPro" id="IPR002110">
    <property type="entry name" value="Ankyrin_rpt"/>
</dbReference>
<evidence type="ECO:0000259" key="5">
    <source>
        <dbReference type="PROSITE" id="PS50225"/>
    </source>
</evidence>
<accession>A0A3M7PF32</accession>
<dbReference type="Gene3D" id="1.25.40.20">
    <property type="entry name" value="Ankyrin repeat-containing domain"/>
    <property type="match status" value="3"/>
</dbReference>
<evidence type="ECO:0000256" key="3">
    <source>
        <dbReference type="PROSITE-ProRule" id="PRU00023"/>
    </source>
</evidence>
<dbReference type="SMART" id="SM00248">
    <property type="entry name" value="ANK"/>
    <property type="match status" value="12"/>
</dbReference>
<dbReference type="InterPro" id="IPR036770">
    <property type="entry name" value="Ankyrin_rpt-contain_sf"/>
</dbReference>
<dbReference type="SUPFAM" id="SSF158235">
    <property type="entry name" value="SOCS box-like"/>
    <property type="match status" value="1"/>
</dbReference>